<dbReference type="SMART" id="SM00028">
    <property type="entry name" value="TPR"/>
    <property type="match status" value="2"/>
</dbReference>
<evidence type="ECO:0000256" key="1">
    <source>
        <dbReference type="PROSITE-ProRule" id="PRU00339"/>
    </source>
</evidence>
<dbReference type="Gene3D" id="1.25.40.10">
    <property type="entry name" value="Tetratricopeptide repeat domain"/>
    <property type="match status" value="1"/>
</dbReference>
<dbReference type="KEGG" id="wna:KA717_35945"/>
<dbReference type="SUPFAM" id="SSF48452">
    <property type="entry name" value="TPR-like"/>
    <property type="match status" value="1"/>
</dbReference>
<feature type="repeat" description="TPR" evidence="1">
    <location>
        <begin position="267"/>
        <end position="300"/>
    </location>
</feature>
<dbReference type="Proteomes" id="UP001065613">
    <property type="component" value="Chromosome"/>
</dbReference>
<reference evidence="3" key="1">
    <citation type="submission" date="2021-04" db="EMBL/GenBank/DDBJ databases">
        <title>Genome sequence of Woronichinia naegeliana from Washington state freshwater lake bloom.</title>
        <authorList>
            <person name="Dreher T.W."/>
        </authorList>
    </citation>
    <scope>NUCLEOTIDE SEQUENCE</scope>
    <source>
        <strain evidence="3">WA131</strain>
    </source>
</reference>
<dbReference type="Pfam" id="PF13424">
    <property type="entry name" value="TPR_12"/>
    <property type="match status" value="1"/>
</dbReference>
<evidence type="ECO:0000313" key="3">
    <source>
        <dbReference type="EMBL" id="UXE60813.1"/>
    </source>
</evidence>
<sequence length="363" mass="39551">MIPKKQLVASVLIAGGIVIGLSELSLSESTGINILIVNKGEVKIKKENWKAFQKASTGSLLRPNDYLQMGSNASAFLLCSNTERWQPTAGKQFRVSEGCPRGTASRPRKVARGQTRGQNALTPYIISPRNTELLSDRPLLKWNPVKGATRYQVQLEGGGLDWQTETKETQVLYGGQEPLKSGVKYLLTVTTDKGVSSRQEVGANLMFGLMATEKAKVVEEEATSLKKQGLSPEVETLSLAYLYEGNNLKAEAIALLQPLSQQKSQNRVVYSLLGDLLLQTGLNQQAQQAYQQALALAQKSGDQEGEAEAQSGLGEASFGLGKKEEALSWLKKAQASYAVLGDESQVKLLAQRIEEIQKRLKNS</sequence>
<gene>
    <name evidence="3" type="ORF">KA717_35945</name>
</gene>
<keyword evidence="1" id="KW-0802">TPR repeat</keyword>
<dbReference type="EMBL" id="CP073041">
    <property type="protein sequence ID" value="UXE60813.1"/>
    <property type="molecule type" value="Genomic_DNA"/>
</dbReference>
<dbReference type="PROSITE" id="PS50005">
    <property type="entry name" value="TPR"/>
    <property type="match status" value="1"/>
</dbReference>
<accession>A0A977KVP9</accession>
<proteinExistence type="predicted"/>
<dbReference type="PANTHER" id="PTHR10098:SF106">
    <property type="entry name" value="TETRATRICOPEPTIDE REPEAT PROTEIN 28-LIKE PROTEIN"/>
    <property type="match status" value="1"/>
</dbReference>
<evidence type="ECO:0000256" key="2">
    <source>
        <dbReference type="SAM" id="MobiDB-lite"/>
    </source>
</evidence>
<name>A0A977KVP9_9CYAN</name>
<dbReference type="AlphaFoldDB" id="A0A977KVP9"/>
<dbReference type="PANTHER" id="PTHR10098">
    <property type="entry name" value="RAPSYN-RELATED"/>
    <property type="match status" value="1"/>
</dbReference>
<dbReference type="InterPro" id="IPR011990">
    <property type="entry name" value="TPR-like_helical_dom_sf"/>
</dbReference>
<organism evidence="3">
    <name type="scientific">Woronichinia naegeliana WA131</name>
    <dbReference type="NCBI Taxonomy" id="2824559"/>
    <lineage>
        <taxon>Bacteria</taxon>
        <taxon>Bacillati</taxon>
        <taxon>Cyanobacteriota</taxon>
        <taxon>Cyanophyceae</taxon>
        <taxon>Synechococcales</taxon>
        <taxon>Coelosphaeriaceae</taxon>
        <taxon>Woronichinia</taxon>
    </lineage>
</organism>
<dbReference type="InterPro" id="IPR019734">
    <property type="entry name" value="TPR_rpt"/>
</dbReference>
<feature type="region of interest" description="Disordered" evidence="2">
    <location>
        <begin position="94"/>
        <end position="114"/>
    </location>
</feature>
<protein>
    <submittedName>
        <fullName evidence="3">Tetratricopeptide repeat protein</fullName>
    </submittedName>
</protein>